<accession>A0AAD9PUC4</accession>
<dbReference type="EMBL" id="JARQWQ010000128">
    <property type="protein sequence ID" value="KAK2549277.1"/>
    <property type="molecule type" value="Genomic_DNA"/>
</dbReference>
<name>A0AAD9PUC4_ACRCE</name>
<dbReference type="AlphaFoldDB" id="A0AAD9PUC4"/>
<dbReference type="InterPro" id="IPR048365">
    <property type="entry name" value="TNP-like_RNaseH_N"/>
</dbReference>
<keyword evidence="4" id="KW-1185">Reference proteome</keyword>
<protein>
    <recommendedName>
        <fullName evidence="2">Transposable element P transposase-like RNase H domain-containing protein</fullName>
    </recommendedName>
</protein>
<reference evidence="3" key="1">
    <citation type="journal article" date="2023" name="G3 (Bethesda)">
        <title>Whole genome assembly and annotation of the endangered Caribbean coral Acropora cervicornis.</title>
        <authorList>
            <person name="Selwyn J.D."/>
            <person name="Vollmer S.V."/>
        </authorList>
    </citation>
    <scope>NUCLEOTIDE SEQUENCE</scope>
    <source>
        <strain evidence="3">K2</strain>
    </source>
</reference>
<dbReference type="Pfam" id="PF21787">
    <property type="entry name" value="TNP-like_RNaseH_N"/>
    <property type="match status" value="1"/>
</dbReference>
<proteinExistence type="predicted"/>
<organism evidence="3 4">
    <name type="scientific">Acropora cervicornis</name>
    <name type="common">Staghorn coral</name>
    <dbReference type="NCBI Taxonomy" id="6130"/>
    <lineage>
        <taxon>Eukaryota</taxon>
        <taxon>Metazoa</taxon>
        <taxon>Cnidaria</taxon>
        <taxon>Anthozoa</taxon>
        <taxon>Hexacorallia</taxon>
        <taxon>Scleractinia</taxon>
        <taxon>Astrocoeniina</taxon>
        <taxon>Acroporidae</taxon>
        <taxon>Acropora</taxon>
    </lineage>
</organism>
<evidence type="ECO:0000313" key="3">
    <source>
        <dbReference type="EMBL" id="KAK2549277.1"/>
    </source>
</evidence>
<comment type="caution">
    <text evidence="3">The sequence shown here is derived from an EMBL/GenBank/DDBJ whole genome shotgun (WGS) entry which is preliminary data.</text>
</comment>
<dbReference type="Proteomes" id="UP001249851">
    <property type="component" value="Unassembled WGS sequence"/>
</dbReference>
<evidence type="ECO:0000256" key="1">
    <source>
        <dbReference type="SAM" id="MobiDB-lite"/>
    </source>
</evidence>
<evidence type="ECO:0000259" key="2">
    <source>
        <dbReference type="Pfam" id="PF21787"/>
    </source>
</evidence>
<evidence type="ECO:0000313" key="4">
    <source>
        <dbReference type="Proteomes" id="UP001249851"/>
    </source>
</evidence>
<sequence length="419" mass="47566">MCGDCLVCERYAKRALGNRGSLDSAKREQRRNPRSNYPIQFLSPQSKSLRLSNSRQLRSRVDKKLRKLYKQTRIELPQEQSSELCQLIEAIENSNEGKEELSRIIKEGNQYKDGKGRKAGNLVKDIWEKDRESFFKDQRNNVNGKNGNRWSSVTIRVALAVYKRSPSAYQALWGLNILQLPHSKTLRQIIKDGSEKSGIDEEYLYGQHKAYVKYQKEREEGGHPRPLGSGVMMWDEVKIQMKVAWNLKGGGITGFCTSEDELKVLHDVFSAAVQPGAQKASYIVQFLWRDLTSSFDLIGPYFPIKSSMDSSVLQELIMLTLKAFTSYGFKVSILLCDGASSNLTVMKILSGYPRTQFPSRPDAATLRERYFVEAPFSNPEDPVDNPIFLMICPSHQVISAVCMYIDIIICTPSICVPHI</sequence>
<gene>
    <name evidence="3" type="ORF">P5673_030261</name>
</gene>
<reference evidence="3" key="2">
    <citation type="journal article" date="2023" name="Science">
        <title>Genomic signatures of disease resistance in endangered staghorn corals.</title>
        <authorList>
            <person name="Vollmer S.V."/>
            <person name="Selwyn J.D."/>
            <person name="Despard B.A."/>
            <person name="Roesel C.L."/>
        </authorList>
    </citation>
    <scope>NUCLEOTIDE SEQUENCE</scope>
    <source>
        <strain evidence="3">K2</strain>
    </source>
</reference>
<feature type="region of interest" description="Disordered" evidence="1">
    <location>
        <begin position="19"/>
        <end position="40"/>
    </location>
</feature>
<feature type="domain" description="Transposable element P transposase-like RNase H" evidence="2">
    <location>
        <begin position="230"/>
        <end position="349"/>
    </location>
</feature>